<organism evidence="18 19">
    <name type="scientific">Brassica carinata</name>
    <name type="common">Ethiopian mustard</name>
    <name type="synonym">Abyssinian cabbage</name>
    <dbReference type="NCBI Taxonomy" id="52824"/>
    <lineage>
        <taxon>Eukaryota</taxon>
        <taxon>Viridiplantae</taxon>
        <taxon>Streptophyta</taxon>
        <taxon>Embryophyta</taxon>
        <taxon>Tracheophyta</taxon>
        <taxon>Spermatophyta</taxon>
        <taxon>Magnoliopsida</taxon>
        <taxon>eudicotyledons</taxon>
        <taxon>Gunneridae</taxon>
        <taxon>Pentapetalae</taxon>
        <taxon>rosids</taxon>
        <taxon>malvids</taxon>
        <taxon>Brassicales</taxon>
        <taxon>Brassicaceae</taxon>
        <taxon>Brassiceae</taxon>
        <taxon>Brassica</taxon>
    </lineage>
</organism>
<dbReference type="OrthoDB" id="420380at2759"/>
<reference evidence="18 19" key="1">
    <citation type="submission" date="2020-02" db="EMBL/GenBank/DDBJ databases">
        <authorList>
            <person name="Ma Q."/>
            <person name="Huang Y."/>
            <person name="Song X."/>
            <person name="Pei D."/>
        </authorList>
    </citation>
    <scope>NUCLEOTIDE SEQUENCE [LARGE SCALE GENOMIC DNA]</scope>
    <source>
        <strain evidence="18">Sxm20200214</strain>
        <tissue evidence="18">Leaf</tissue>
    </source>
</reference>
<dbReference type="FunFam" id="2.60.120.620:FF:000002">
    <property type="entry name" value="Prolyl 4-hydroxylase 4"/>
    <property type="match status" value="1"/>
</dbReference>
<keyword evidence="10" id="KW-1133">Transmembrane helix</keyword>
<evidence type="ECO:0000256" key="15">
    <source>
        <dbReference type="ARBA" id="ARBA00049169"/>
    </source>
</evidence>
<dbReference type="InterPro" id="IPR044862">
    <property type="entry name" value="Pro_4_hyd_alph_FE2OG_OXY"/>
</dbReference>
<accession>A0A8X7U6U8</accession>
<dbReference type="Gene3D" id="2.60.120.620">
    <property type="entry name" value="q2cbj1_9rhob like domain"/>
    <property type="match status" value="1"/>
</dbReference>
<name>A0A8X7U6U8_BRACI</name>
<keyword evidence="9" id="KW-0735">Signal-anchor</keyword>
<comment type="cofactor">
    <cofactor evidence="1">
        <name>L-ascorbate</name>
        <dbReference type="ChEBI" id="CHEBI:38290"/>
    </cofactor>
</comment>
<keyword evidence="6" id="KW-0479">Metal-binding</keyword>
<evidence type="ECO:0000256" key="8">
    <source>
        <dbReference type="ARBA" id="ARBA00022964"/>
    </source>
</evidence>
<dbReference type="AlphaFoldDB" id="A0A8X7U6U8"/>
<evidence type="ECO:0000259" key="17">
    <source>
        <dbReference type="PROSITE" id="PS51471"/>
    </source>
</evidence>
<feature type="compositionally biased region" description="Basic and acidic residues" evidence="16">
    <location>
        <begin position="209"/>
        <end position="227"/>
    </location>
</feature>
<evidence type="ECO:0000256" key="14">
    <source>
        <dbReference type="ARBA" id="ARBA00023180"/>
    </source>
</evidence>
<evidence type="ECO:0000256" key="1">
    <source>
        <dbReference type="ARBA" id="ARBA00001961"/>
    </source>
</evidence>
<comment type="catalytic activity">
    <reaction evidence="15">
        <text>L-prolyl-[collagen] + 2-oxoglutarate + O2 = trans-4-hydroxy-L-prolyl-[collagen] + succinate + CO2</text>
        <dbReference type="Rhea" id="RHEA:18945"/>
        <dbReference type="Rhea" id="RHEA-COMP:11676"/>
        <dbReference type="Rhea" id="RHEA-COMP:11680"/>
        <dbReference type="ChEBI" id="CHEBI:15379"/>
        <dbReference type="ChEBI" id="CHEBI:16526"/>
        <dbReference type="ChEBI" id="CHEBI:16810"/>
        <dbReference type="ChEBI" id="CHEBI:30031"/>
        <dbReference type="ChEBI" id="CHEBI:50342"/>
        <dbReference type="ChEBI" id="CHEBI:61965"/>
        <dbReference type="EC" id="1.14.11.2"/>
    </reaction>
</comment>
<comment type="caution">
    <text evidence="18">The sequence shown here is derived from an EMBL/GenBank/DDBJ whole genome shotgun (WGS) entry which is preliminary data.</text>
</comment>
<evidence type="ECO:0000256" key="11">
    <source>
        <dbReference type="ARBA" id="ARBA00023002"/>
    </source>
</evidence>
<evidence type="ECO:0000256" key="4">
    <source>
        <dbReference type="ARBA" id="ARBA00012269"/>
    </source>
</evidence>
<dbReference type="EMBL" id="JAAMPC010000013">
    <property type="protein sequence ID" value="KAG2267977.1"/>
    <property type="molecule type" value="Genomic_DNA"/>
</dbReference>
<protein>
    <recommendedName>
        <fullName evidence="4">procollagen-proline 4-dioxygenase</fullName>
        <ecNumber evidence="4">1.14.11.2</ecNumber>
    </recommendedName>
</protein>
<evidence type="ECO:0000256" key="5">
    <source>
        <dbReference type="ARBA" id="ARBA00022692"/>
    </source>
</evidence>
<gene>
    <name evidence="18" type="ORF">Bca52824_062532</name>
</gene>
<evidence type="ECO:0000256" key="12">
    <source>
        <dbReference type="ARBA" id="ARBA00023004"/>
    </source>
</evidence>
<evidence type="ECO:0000256" key="7">
    <source>
        <dbReference type="ARBA" id="ARBA00022824"/>
    </source>
</evidence>
<keyword evidence="5" id="KW-0812">Transmembrane</keyword>
<keyword evidence="19" id="KW-1185">Reference proteome</keyword>
<dbReference type="InterPro" id="IPR005123">
    <property type="entry name" value="Oxoglu/Fe-dep_dioxygenase_dom"/>
</dbReference>
<feature type="region of interest" description="Disordered" evidence="16">
    <location>
        <begin position="195"/>
        <end position="227"/>
    </location>
</feature>
<dbReference type="EC" id="1.14.11.2" evidence="4"/>
<dbReference type="GO" id="GO:0005789">
    <property type="term" value="C:endoplasmic reticulum membrane"/>
    <property type="evidence" value="ECO:0007669"/>
    <property type="project" value="UniProtKB-SubCell"/>
</dbReference>
<evidence type="ECO:0000256" key="10">
    <source>
        <dbReference type="ARBA" id="ARBA00022989"/>
    </source>
</evidence>
<dbReference type="GO" id="GO:0004656">
    <property type="term" value="F:procollagen-proline 4-dioxygenase activity"/>
    <property type="evidence" value="ECO:0007669"/>
    <property type="project" value="UniProtKB-EC"/>
</dbReference>
<keyword evidence="7" id="KW-0256">Endoplasmic reticulum</keyword>
<keyword evidence="14" id="KW-0325">Glycoprotein</keyword>
<evidence type="ECO:0000256" key="9">
    <source>
        <dbReference type="ARBA" id="ARBA00022968"/>
    </source>
</evidence>
<dbReference type="GO" id="GO:0031418">
    <property type="term" value="F:L-ascorbic acid binding"/>
    <property type="evidence" value="ECO:0007669"/>
    <property type="project" value="InterPro"/>
</dbReference>
<evidence type="ECO:0000256" key="2">
    <source>
        <dbReference type="ARBA" id="ARBA00004648"/>
    </source>
</evidence>
<comment type="subcellular location">
    <subcellularLocation>
        <location evidence="2">Endoplasmic reticulum membrane</location>
        <topology evidence="2">Single-pass type II membrane protein</topology>
    </subcellularLocation>
</comment>
<feature type="domain" description="Fe2OG dioxygenase" evidence="17">
    <location>
        <begin position="69"/>
        <end position="192"/>
    </location>
</feature>
<dbReference type="PANTHER" id="PTHR10869">
    <property type="entry name" value="PROLYL 4-HYDROXYLASE ALPHA SUBUNIT"/>
    <property type="match status" value="1"/>
</dbReference>
<dbReference type="GO" id="GO:0005506">
    <property type="term" value="F:iron ion binding"/>
    <property type="evidence" value="ECO:0007669"/>
    <property type="project" value="InterPro"/>
</dbReference>
<evidence type="ECO:0000256" key="6">
    <source>
        <dbReference type="ARBA" id="ARBA00022723"/>
    </source>
</evidence>
<evidence type="ECO:0000313" key="18">
    <source>
        <dbReference type="EMBL" id="KAG2267977.1"/>
    </source>
</evidence>
<sequence>MHSKEECKYLISLGKPHMVKSTVVDSQTGKSKDRRFAFFSSWGANKLRDKIIKTIEKRIADYTFIPADHGEGLQVLYYEEGQKYDPHYDYFVDEFNTKNGGQRMATMLLYLSDVEEGGETVFPTANMSFSSVPWYNELSECGKKGLSVKPRMGDALLFWSMRPDATLDPSSLHGGCPVIKGNKWSSTRWMHVGDEEETKHNAKTNTTTEVKDEESLMDGSDRADTGHVDNMVHSVEEAIIRKAILKGPISVRTRQVRGY</sequence>
<evidence type="ECO:0000256" key="16">
    <source>
        <dbReference type="SAM" id="MobiDB-lite"/>
    </source>
</evidence>
<evidence type="ECO:0000256" key="3">
    <source>
        <dbReference type="ARBA" id="ARBA00006511"/>
    </source>
</evidence>
<keyword evidence="13" id="KW-0472">Membrane</keyword>
<dbReference type="PANTHER" id="PTHR10869:SF239">
    <property type="entry name" value="PROLYL 4-HYDROXYLASE 3-RELATED"/>
    <property type="match status" value="1"/>
</dbReference>
<evidence type="ECO:0000256" key="13">
    <source>
        <dbReference type="ARBA" id="ARBA00023136"/>
    </source>
</evidence>
<evidence type="ECO:0000313" key="19">
    <source>
        <dbReference type="Proteomes" id="UP000886595"/>
    </source>
</evidence>
<dbReference type="SMART" id="SM00702">
    <property type="entry name" value="P4Hc"/>
    <property type="match status" value="1"/>
</dbReference>
<dbReference type="Pfam" id="PF13640">
    <property type="entry name" value="2OG-FeII_Oxy_3"/>
    <property type="match status" value="1"/>
</dbReference>
<proteinExistence type="inferred from homology"/>
<dbReference type="InterPro" id="IPR006620">
    <property type="entry name" value="Pro_4_hyd_alph"/>
</dbReference>
<keyword evidence="8" id="KW-0223">Dioxygenase</keyword>
<keyword evidence="11" id="KW-0560">Oxidoreductase</keyword>
<keyword evidence="12" id="KW-0408">Iron</keyword>
<dbReference type="Proteomes" id="UP000886595">
    <property type="component" value="Unassembled WGS sequence"/>
</dbReference>
<comment type="similarity">
    <text evidence="3">Belongs to the P4HA family.</text>
</comment>
<dbReference type="InterPro" id="IPR045054">
    <property type="entry name" value="P4HA-like"/>
</dbReference>
<dbReference type="PROSITE" id="PS51471">
    <property type="entry name" value="FE2OG_OXY"/>
    <property type="match status" value="1"/>
</dbReference>